<proteinExistence type="inferred from homology"/>
<evidence type="ECO:0000256" key="4">
    <source>
        <dbReference type="ARBA" id="ARBA00023027"/>
    </source>
</evidence>
<dbReference type="Gene3D" id="3.40.50.720">
    <property type="entry name" value="NAD(P)-binding Rossmann-like Domain"/>
    <property type="match status" value="2"/>
</dbReference>
<comment type="catalytic activity">
    <reaction evidence="5">
        <text>L-alanine + NAD(+) + H2O = pyruvate + NH4(+) + NADH + H(+)</text>
        <dbReference type="Rhea" id="RHEA:18405"/>
        <dbReference type="ChEBI" id="CHEBI:15361"/>
        <dbReference type="ChEBI" id="CHEBI:15377"/>
        <dbReference type="ChEBI" id="CHEBI:15378"/>
        <dbReference type="ChEBI" id="CHEBI:28938"/>
        <dbReference type="ChEBI" id="CHEBI:57540"/>
        <dbReference type="ChEBI" id="CHEBI:57945"/>
        <dbReference type="ChEBI" id="CHEBI:57972"/>
        <dbReference type="EC" id="1.4.1.1"/>
    </reaction>
</comment>
<evidence type="ECO:0000259" key="7">
    <source>
        <dbReference type="SMART" id="SM01003"/>
    </source>
</evidence>
<dbReference type="PANTHER" id="PTHR42795:SF1">
    <property type="entry name" value="ALANINE DEHYDROGENASE"/>
    <property type="match status" value="1"/>
</dbReference>
<keyword evidence="4 5" id="KW-0520">NAD</keyword>
<dbReference type="PIRSF" id="PIRSF000183">
    <property type="entry name" value="Alanine_dh"/>
    <property type="match status" value="1"/>
</dbReference>
<dbReference type="RefSeq" id="WP_189642558.1">
    <property type="nucleotide sequence ID" value="NZ_BNAL01000008.1"/>
</dbReference>
<dbReference type="InterPro" id="IPR007698">
    <property type="entry name" value="AlaDH/PNT_NAD(H)-bd"/>
</dbReference>
<dbReference type="Pfam" id="PF05222">
    <property type="entry name" value="AlaDh_PNT_N"/>
    <property type="match status" value="1"/>
</dbReference>
<dbReference type="EMBL" id="BNAL01000008">
    <property type="protein sequence ID" value="GHF99741.1"/>
    <property type="molecule type" value="Genomic_DNA"/>
</dbReference>
<comment type="caution">
    <text evidence="8">The sequence shown here is derived from an EMBL/GenBank/DDBJ whole genome shotgun (WGS) entry which is preliminary data.</text>
</comment>
<evidence type="ECO:0000313" key="8">
    <source>
        <dbReference type="EMBL" id="GHF99741.1"/>
    </source>
</evidence>
<name>A0ABQ3K4N9_9DEIO</name>
<dbReference type="SUPFAM" id="SSF52283">
    <property type="entry name" value="Formate/glycerate dehydrogenase catalytic domain-like"/>
    <property type="match status" value="1"/>
</dbReference>
<evidence type="ECO:0000259" key="6">
    <source>
        <dbReference type="SMART" id="SM01002"/>
    </source>
</evidence>
<dbReference type="Pfam" id="PF01262">
    <property type="entry name" value="AlaDh_PNT_C"/>
    <property type="match status" value="1"/>
</dbReference>
<feature type="domain" description="Alanine dehydrogenase/pyridine nucleotide transhydrogenase N-terminal" evidence="7">
    <location>
        <begin position="4"/>
        <end position="135"/>
    </location>
</feature>
<comment type="similarity">
    <text evidence="1 5">Belongs to the AlaDH/PNT family.</text>
</comment>
<dbReference type="InterPro" id="IPR007886">
    <property type="entry name" value="AlaDH/PNT_N"/>
</dbReference>
<sequence>MHIGLPKEIKVKENRVAMTPGGVESLVRRGHRVTVEAGAGVGSGFSDDAYRQAGAELGTAADAWAAEMVVKVKEPVASEYGYLRSDLLLFTYLHLAADRPLTDALLAAGTTAVAYETVQHSDGSLPLLMPMSEVAGRLSVQAGAYHLQKPVGGRGVLLGGVPGVKPGNVTIVGGGVVGTNAAKMAMGLGAHVTILDVSQRRLAYLDDVFFGRITTMMSSEANLRELLPQTDLLIGAVLIPGAKAPHLVTRDMLSLMPEGAVIVDVAVDQGGCVETIHATTHDDPTYVVDGIIHYGVANMPGAVPRTSTLALTNQTMPYVFSLAEHGVQALQRNASLLPGLNTYAGQLTNGPVAEAFGMPWTDAAEAVRGSAAAAH</sequence>
<dbReference type="PROSITE" id="PS00837">
    <property type="entry name" value="ALADH_PNT_2"/>
    <property type="match status" value="1"/>
</dbReference>
<evidence type="ECO:0000313" key="9">
    <source>
        <dbReference type="Proteomes" id="UP000632154"/>
    </source>
</evidence>
<organism evidence="8 9">
    <name type="scientific">Deinococcus piscis</name>
    <dbReference type="NCBI Taxonomy" id="394230"/>
    <lineage>
        <taxon>Bacteria</taxon>
        <taxon>Thermotogati</taxon>
        <taxon>Deinococcota</taxon>
        <taxon>Deinococci</taxon>
        <taxon>Deinococcales</taxon>
        <taxon>Deinococcaceae</taxon>
        <taxon>Deinococcus</taxon>
    </lineage>
</organism>
<keyword evidence="3 5" id="KW-0560">Oxidoreductase</keyword>
<reference evidence="9" key="1">
    <citation type="journal article" date="2019" name="Int. J. Syst. Evol. Microbiol.">
        <title>The Global Catalogue of Microorganisms (GCM) 10K type strain sequencing project: providing services to taxonomists for standard genome sequencing and annotation.</title>
        <authorList>
            <consortium name="The Broad Institute Genomics Platform"/>
            <consortium name="The Broad Institute Genome Sequencing Center for Infectious Disease"/>
            <person name="Wu L."/>
            <person name="Ma J."/>
        </authorList>
    </citation>
    <scope>NUCLEOTIDE SEQUENCE [LARGE SCALE GENOMIC DNA]</scope>
    <source>
        <strain evidence="9">CGMCC 1.18439</strain>
    </source>
</reference>
<evidence type="ECO:0000256" key="3">
    <source>
        <dbReference type="ARBA" id="ARBA00023002"/>
    </source>
</evidence>
<dbReference type="CDD" id="cd05305">
    <property type="entry name" value="L-AlaDH"/>
    <property type="match status" value="1"/>
</dbReference>
<dbReference type="NCBIfam" id="TIGR00518">
    <property type="entry name" value="alaDH"/>
    <property type="match status" value="1"/>
</dbReference>
<gene>
    <name evidence="8" type="ORF">GCM10017783_09810</name>
</gene>
<accession>A0ABQ3K4N9</accession>
<dbReference type="EC" id="1.4.1.1" evidence="2 5"/>
<dbReference type="SUPFAM" id="SSF51735">
    <property type="entry name" value="NAD(P)-binding Rossmann-fold domains"/>
    <property type="match status" value="1"/>
</dbReference>
<dbReference type="InterPro" id="IPR008141">
    <property type="entry name" value="Ala_DH"/>
</dbReference>
<dbReference type="InterPro" id="IPR036291">
    <property type="entry name" value="NAD(P)-bd_dom_sf"/>
</dbReference>
<protein>
    <recommendedName>
        <fullName evidence="2 5">Alanine dehydrogenase</fullName>
        <ecNumber evidence="2 5">1.4.1.1</ecNumber>
    </recommendedName>
</protein>
<keyword evidence="9" id="KW-1185">Reference proteome</keyword>
<evidence type="ECO:0000256" key="5">
    <source>
        <dbReference type="PIRNR" id="PIRNR000183"/>
    </source>
</evidence>
<feature type="domain" description="Alanine dehydrogenase/pyridine nucleotide transhydrogenase NAD(H)-binding" evidence="6">
    <location>
        <begin position="147"/>
        <end position="295"/>
    </location>
</feature>
<dbReference type="Proteomes" id="UP000632154">
    <property type="component" value="Unassembled WGS sequence"/>
</dbReference>
<evidence type="ECO:0000256" key="2">
    <source>
        <dbReference type="ARBA" id="ARBA00012897"/>
    </source>
</evidence>
<evidence type="ECO:0000256" key="1">
    <source>
        <dbReference type="ARBA" id="ARBA00005689"/>
    </source>
</evidence>
<dbReference type="InterPro" id="IPR008143">
    <property type="entry name" value="Ala_DH/PNT_CS2"/>
</dbReference>
<dbReference type="SMART" id="SM01002">
    <property type="entry name" value="AlaDh_PNT_C"/>
    <property type="match status" value="1"/>
</dbReference>
<dbReference type="PANTHER" id="PTHR42795">
    <property type="entry name" value="ALANINE DEHYDROGENASE"/>
    <property type="match status" value="1"/>
</dbReference>
<dbReference type="SMART" id="SM01003">
    <property type="entry name" value="AlaDh_PNT_N"/>
    <property type="match status" value="1"/>
</dbReference>